<dbReference type="EMBL" id="KN293992">
    <property type="protein sequence ID" value="EEH35849.2"/>
    <property type="molecule type" value="Genomic_DNA"/>
</dbReference>
<accession>C1GNS7</accession>
<protein>
    <submittedName>
        <fullName evidence="2">Uncharacterized protein</fullName>
    </submittedName>
</protein>
<dbReference type="RefSeq" id="XP_015700261.1">
    <property type="nucleotide sequence ID" value="XM_015843926.1"/>
</dbReference>
<feature type="compositionally biased region" description="Low complexity" evidence="1">
    <location>
        <begin position="38"/>
        <end position="52"/>
    </location>
</feature>
<keyword evidence="3" id="KW-1185">Reference proteome</keyword>
<evidence type="ECO:0000313" key="3">
    <source>
        <dbReference type="Proteomes" id="UP000002059"/>
    </source>
</evidence>
<evidence type="ECO:0000256" key="1">
    <source>
        <dbReference type="SAM" id="MobiDB-lite"/>
    </source>
</evidence>
<sequence length="100" mass="10477">MPSKGSTTASPPTPASTPRSSSESSIERLKSILHTAKKPSPADAKPSPKSKAVTMEARAVSLPATTRWEDDAFLRWCMAFGFMKSATGAGGLASPLFLPV</sequence>
<dbReference type="VEuPathDB" id="FungiDB:PAAG_00172"/>
<feature type="compositionally biased region" description="Low complexity" evidence="1">
    <location>
        <begin position="1"/>
        <end position="24"/>
    </location>
</feature>
<name>C1GNS7_PARBA</name>
<dbReference type="HOGENOM" id="CLU_180944_0_0_1"/>
<dbReference type="OMA" id="PATTRWE"/>
<reference evidence="2 3" key="1">
    <citation type="journal article" date="2011" name="PLoS Genet.">
        <title>Comparative genomic analysis of human fungal pathogens causing paracoccidioidomycosis.</title>
        <authorList>
            <person name="Desjardins C.A."/>
            <person name="Champion M.D."/>
            <person name="Holder J.W."/>
            <person name="Muszewska A."/>
            <person name="Goldberg J."/>
            <person name="Bailao A.M."/>
            <person name="Brigido M.M."/>
            <person name="Ferreira M.E."/>
            <person name="Garcia A.M."/>
            <person name="Grynberg M."/>
            <person name="Gujja S."/>
            <person name="Heiman D.I."/>
            <person name="Henn M.R."/>
            <person name="Kodira C.D."/>
            <person name="Leon-Narvaez H."/>
            <person name="Longo L.V."/>
            <person name="Ma L.J."/>
            <person name="Malavazi I."/>
            <person name="Matsuo A.L."/>
            <person name="Morais F.V."/>
            <person name="Pereira M."/>
            <person name="Rodriguez-Brito S."/>
            <person name="Sakthikumar S."/>
            <person name="Salem-Izacc S.M."/>
            <person name="Sykes S.M."/>
            <person name="Teixeira M.M."/>
            <person name="Vallejo M.C."/>
            <person name="Walter M.E."/>
            <person name="Yandava C."/>
            <person name="Young S."/>
            <person name="Zeng Q."/>
            <person name="Zucker J."/>
            <person name="Felipe M.S."/>
            <person name="Goldman G.H."/>
            <person name="Haas B.J."/>
            <person name="McEwen J.G."/>
            <person name="Nino-Vega G."/>
            <person name="Puccia R."/>
            <person name="San-Blas G."/>
            <person name="Soares C.M."/>
            <person name="Birren B.W."/>
            <person name="Cuomo C.A."/>
        </authorList>
    </citation>
    <scope>NUCLEOTIDE SEQUENCE [LARGE SCALE GENOMIC DNA]</scope>
    <source>
        <strain evidence="3">ATCC MYA-826 / Pb01</strain>
    </source>
</reference>
<feature type="region of interest" description="Disordered" evidence="1">
    <location>
        <begin position="1"/>
        <end position="52"/>
    </location>
</feature>
<dbReference type="GeneID" id="9101209"/>
<dbReference type="KEGG" id="pbl:PAAG_00172"/>
<dbReference type="AlphaFoldDB" id="C1GNS7"/>
<evidence type="ECO:0000313" key="2">
    <source>
        <dbReference type="EMBL" id="EEH35849.2"/>
    </source>
</evidence>
<organism evidence="2 3">
    <name type="scientific">Paracoccidioides lutzii (strain ATCC MYA-826 / Pb01)</name>
    <name type="common">Paracoccidioides brasiliensis</name>
    <dbReference type="NCBI Taxonomy" id="502779"/>
    <lineage>
        <taxon>Eukaryota</taxon>
        <taxon>Fungi</taxon>
        <taxon>Dikarya</taxon>
        <taxon>Ascomycota</taxon>
        <taxon>Pezizomycotina</taxon>
        <taxon>Eurotiomycetes</taxon>
        <taxon>Eurotiomycetidae</taxon>
        <taxon>Onygenales</taxon>
        <taxon>Ajellomycetaceae</taxon>
        <taxon>Paracoccidioides</taxon>
    </lineage>
</organism>
<proteinExistence type="predicted"/>
<gene>
    <name evidence="2" type="ORF">PAAG_00172</name>
</gene>
<dbReference type="Proteomes" id="UP000002059">
    <property type="component" value="Partially assembled WGS sequence"/>
</dbReference>